<dbReference type="PANTHER" id="PTHR17573:SF0">
    <property type="entry name" value="UROPLAKIN-2"/>
    <property type="match status" value="1"/>
</dbReference>
<evidence type="ECO:0000313" key="3">
    <source>
        <dbReference type="EMBL" id="KAK2816518.1"/>
    </source>
</evidence>
<dbReference type="InterPro" id="IPR009952">
    <property type="entry name" value="Uroplakin-2"/>
</dbReference>
<keyword evidence="1" id="KW-0812">Transmembrane</keyword>
<keyword evidence="1" id="KW-1133">Transmembrane helix</keyword>
<organism evidence="3 4">
    <name type="scientific">Tachysurus vachellii</name>
    <name type="common">Darkbarbel catfish</name>
    <name type="synonym">Pelteobagrus vachellii</name>
    <dbReference type="NCBI Taxonomy" id="175792"/>
    <lineage>
        <taxon>Eukaryota</taxon>
        <taxon>Metazoa</taxon>
        <taxon>Chordata</taxon>
        <taxon>Craniata</taxon>
        <taxon>Vertebrata</taxon>
        <taxon>Euteleostomi</taxon>
        <taxon>Actinopterygii</taxon>
        <taxon>Neopterygii</taxon>
        <taxon>Teleostei</taxon>
        <taxon>Ostariophysi</taxon>
        <taxon>Siluriformes</taxon>
        <taxon>Bagridae</taxon>
        <taxon>Tachysurus</taxon>
    </lineage>
</organism>
<evidence type="ECO:0000313" key="4">
    <source>
        <dbReference type="Proteomes" id="UP001187315"/>
    </source>
</evidence>
<sequence length="174" mass="18935">MLAVLLIIGGLIPLIHAEDFPPSLLSVEDKVITGQFFDSLMLRLPSCFYAGQSVDLEYLNCDTNQSYIQSNVFTVPSCGSRSDPKGSTVLSRNMGYQLMNLKNGTQYKITYKIGNLSSSSVIATTRTAANYNDINLSFSGRSAAMLVITVLLSVAMFILLISIITSVFVSPTEQ</sequence>
<dbReference type="EMBL" id="JAVHJS010000025">
    <property type="protein sequence ID" value="KAK2816518.1"/>
    <property type="molecule type" value="Genomic_DNA"/>
</dbReference>
<keyword evidence="4" id="KW-1185">Reference proteome</keyword>
<feature type="transmembrane region" description="Helical" evidence="1">
    <location>
        <begin position="143"/>
        <end position="169"/>
    </location>
</feature>
<gene>
    <name evidence="3" type="ORF">Q7C36_022789</name>
</gene>
<keyword evidence="1" id="KW-0472">Membrane</keyword>
<evidence type="ECO:0000256" key="2">
    <source>
        <dbReference type="SAM" id="SignalP"/>
    </source>
</evidence>
<evidence type="ECO:0008006" key="5">
    <source>
        <dbReference type="Google" id="ProtNLM"/>
    </source>
</evidence>
<dbReference type="Proteomes" id="UP001187315">
    <property type="component" value="Unassembled WGS sequence"/>
</dbReference>
<accession>A0AA88IPP5</accession>
<feature type="signal peptide" evidence="2">
    <location>
        <begin position="1"/>
        <end position="17"/>
    </location>
</feature>
<comment type="caution">
    <text evidence="3">The sequence shown here is derived from an EMBL/GenBank/DDBJ whole genome shotgun (WGS) entry which is preliminary data.</text>
</comment>
<name>A0AA88IPP5_TACVA</name>
<dbReference type="Pfam" id="PF07353">
    <property type="entry name" value="Uroplakin_II"/>
    <property type="match status" value="1"/>
</dbReference>
<keyword evidence="2" id="KW-0732">Signal</keyword>
<dbReference type="AlphaFoldDB" id="A0AA88IPP5"/>
<dbReference type="PANTHER" id="PTHR17573">
    <property type="entry name" value="UROPLAKIN II"/>
    <property type="match status" value="1"/>
</dbReference>
<reference evidence="3" key="1">
    <citation type="submission" date="2023-08" db="EMBL/GenBank/DDBJ databases">
        <title>Pelteobagrus vachellii genome.</title>
        <authorList>
            <person name="Liu H."/>
        </authorList>
    </citation>
    <scope>NUCLEOTIDE SEQUENCE</scope>
    <source>
        <strain evidence="3">PRFRI_2022a</strain>
        <tissue evidence="3">Muscle</tissue>
    </source>
</reference>
<evidence type="ECO:0000256" key="1">
    <source>
        <dbReference type="SAM" id="Phobius"/>
    </source>
</evidence>
<feature type="chain" id="PRO_5041657300" description="Uroplakin-2" evidence="2">
    <location>
        <begin position="18"/>
        <end position="174"/>
    </location>
</feature>
<proteinExistence type="predicted"/>
<protein>
    <recommendedName>
        <fullName evidence="5">Uroplakin-2</fullName>
    </recommendedName>
</protein>